<accession>A0A8V0ZEB4</accession>
<dbReference type="Proteomes" id="UP000000539">
    <property type="component" value="Chromosome 4"/>
</dbReference>
<keyword evidence="2" id="KW-1185">Reference proteome</keyword>
<proteinExistence type="predicted"/>
<evidence type="ECO:0000313" key="1">
    <source>
        <dbReference type="Ensembl" id="ENSGALP00010026893.1"/>
    </source>
</evidence>
<dbReference type="GeneTree" id="ENSGT00960000188821"/>
<name>A0A8V0ZEB4_CHICK</name>
<evidence type="ECO:0000313" key="2">
    <source>
        <dbReference type="Proteomes" id="UP000000539"/>
    </source>
</evidence>
<dbReference type="Ensembl" id="ENSGALT00010045016.1">
    <property type="protein sequence ID" value="ENSGALP00010026893.1"/>
    <property type="gene ID" value="ENSGALG00010018603.1"/>
</dbReference>
<reference evidence="1" key="3">
    <citation type="submission" date="2025-09" db="UniProtKB">
        <authorList>
            <consortium name="Ensembl"/>
        </authorList>
    </citation>
    <scope>IDENTIFICATION</scope>
    <source>
        <strain evidence="1">broiler</strain>
    </source>
</reference>
<reference evidence="1" key="2">
    <citation type="submission" date="2025-08" db="UniProtKB">
        <authorList>
            <consortium name="Ensembl"/>
        </authorList>
    </citation>
    <scope>IDENTIFICATION</scope>
    <source>
        <strain evidence="1">broiler</strain>
    </source>
</reference>
<reference evidence="1" key="1">
    <citation type="submission" date="2020-11" db="EMBL/GenBank/DDBJ databases">
        <title>Gallus gallus (Chicken) genome, bGalGal1, GRCg7b, maternal haplotype autosomes + Z &amp; W.</title>
        <authorList>
            <person name="Warren W."/>
            <person name="Formenti G."/>
            <person name="Fedrigo O."/>
            <person name="Haase B."/>
            <person name="Mountcastle J."/>
            <person name="Balacco J."/>
            <person name="Tracey A."/>
            <person name="Schneider V."/>
            <person name="Okimoto R."/>
            <person name="Cheng H."/>
            <person name="Hawken R."/>
            <person name="Howe K."/>
            <person name="Jarvis E.D."/>
        </authorList>
    </citation>
    <scope>NUCLEOTIDE SEQUENCE [LARGE SCALE GENOMIC DNA]</scope>
    <source>
        <strain evidence="1">Broiler</strain>
    </source>
</reference>
<protein>
    <submittedName>
        <fullName evidence="1">Uncharacterized protein</fullName>
    </submittedName>
</protein>
<sequence length="106" mass="12001">GQGRNSPQVLLTSNQMGRFISFSTWQALVVTELTPEHHSTEKSQGWFTTYRLTEMLSWRYCLCRESREHTFWPQLCSKNAPQASVTVPCPEFPQGKQFGCSSSPAG</sequence>
<organism evidence="1 2">
    <name type="scientific">Gallus gallus</name>
    <name type="common">Chicken</name>
    <dbReference type="NCBI Taxonomy" id="9031"/>
    <lineage>
        <taxon>Eukaryota</taxon>
        <taxon>Metazoa</taxon>
        <taxon>Chordata</taxon>
        <taxon>Craniata</taxon>
        <taxon>Vertebrata</taxon>
        <taxon>Euteleostomi</taxon>
        <taxon>Archelosauria</taxon>
        <taxon>Archosauria</taxon>
        <taxon>Dinosauria</taxon>
        <taxon>Saurischia</taxon>
        <taxon>Theropoda</taxon>
        <taxon>Coelurosauria</taxon>
        <taxon>Aves</taxon>
        <taxon>Neognathae</taxon>
        <taxon>Galloanserae</taxon>
        <taxon>Galliformes</taxon>
        <taxon>Phasianidae</taxon>
        <taxon>Phasianinae</taxon>
        <taxon>Gallus</taxon>
    </lineage>
</organism>
<dbReference type="AlphaFoldDB" id="A0A8V0ZEB4"/>